<dbReference type="CDD" id="cd18774">
    <property type="entry name" value="PDC2_HK_sensor"/>
    <property type="match status" value="1"/>
</dbReference>
<dbReference type="SUPFAM" id="SSF55785">
    <property type="entry name" value="PYP-like sensor domain (PAS domain)"/>
    <property type="match status" value="2"/>
</dbReference>
<evidence type="ECO:0000313" key="16">
    <source>
        <dbReference type="Proteomes" id="UP000248863"/>
    </source>
</evidence>
<dbReference type="SMART" id="SM00091">
    <property type="entry name" value="PAS"/>
    <property type="match status" value="2"/>
</dbReference>
<dbReference type="Proteomes" id="UP000248863">
    <property type="component" value="Unassembled WGS sequence"/>
</dbReference>
<keyword evidence="3 9" id="KW-0597">Phosphoprotein</keyword>
<feature type="transmembrane region" description="Helical" evidence="10">
    <location>
        <begin position="32"/>
        <end position="56"/>
    </location>
</feature>
<keyword evidence="6" id="KW-0418">Kinase</keyword>
<dbReference type="InterPro" id="IPR011006">
    <property type="entry name" value="CheY-like_superfamily"/>
</dbReference>
<dbReference type="InterPro" id="IPR005467">
    <property type="entry name" value="His_kinase_dom"/>
</dbReference>
<keyword evidence="10" id="KW-0472">Membrane</keyword>
<evidence type="ECO:0000256" key="9">
    <source>
        <dbReference type="PROSITE-ProRule" id="PRU00169"/>
    </source>
</evidence>
<dbReference type="InterPro" id="IPR013767">
    <property type="entry name" value="PAS_fold"/>
</dbReference>
<dbReference type="PROSITE" id="PS50109">
    <property type="entry name" value="HIS_KIN"/>
    <property type="match status" value="1"/>
</dbReference>
<accession>A0A327KFE1</accession>
<evidence type="ECO:0000259" key="13">
    <source>
        <dbReference type="PROSITE" id="PS50112"/>
    </source>
</evidence>
<dbReference type="PROSITE" id="PS50113">
    <property type="entry name" value="PAC"/>
    <property type="match status" value="2"/>
</dbReference>
<dbReference type="CDD" id="cd00130">
    <property type="entry name" value="PAS"/>
    <property type="match status" value="1"/>
</dbReference>
<dbReference type="GO" id="GO:0000160">
    <property type="term" value="P:phosphorelay signal transduction system"/>
    <property type="evidence" value="ECO:0007669"/>
    <property type="project" value="UniProtKB-KW"/>
</dbReference>
<dbReference type="Pfam" id="PF08448">
    <property type="entry name" value="PAS_4"/>
    <property type="match status" value="1"/>
</dbReference>
<evidence type="ECO:0000256" key="3">
    <source>
        <dbReference type="ARBA" id="ARBA00022553"/>
    </source>
</evidence>
<dbReference type="InterPro" id="IPR013656">
    <property type="entry name" value="PAS_4"/>
</dbReference>
<evidence type="ECO:0000256" key="5">
    <source>
        <dbReference type="ARBA" id="ARBA00022741"/>
    </source>
</evidence>
<evidence type="ECO:0000256" key="6">
    <source>
        <dbReference type="ARBA" id="ARBA00022777"/>
    </source>
</evidence>
<dbReference type="InterPro" id="IPR001789">
    <property type="entry name" value="Sig_transdc_resp-reg_receiver"/>
</dbReference>
<evidence type="ECO:0000256" key="7">
    <source>
        <dbReference type="ARBA" id="ARBA00022840"/>
    </source>
</evidence>
<evidence type="ECO:0000259" key="12">
    <source>
        <dbReference type="PROSITE" id="PS50110"/>
    </source>
</evidence>
<evidence type="ECO:0000256" key="2">
    <source>
        <dbReference type="ARBA" id="ARBA00012438"/>
    </source>
</evidence>
<keyword evidence="7" id="KW-0067">ATP-binding</keyword>
<dbReference type="AlphaFoldDB" id="A0A327KFE1"/>
<dbReference type="PROSITE" id="PS50110">
    <property type="entry name" value="RESPONSE_REGULATORY"/>
    <property type="match status" value="1"/>
</dbReference>
<dbReference type="PANTHER" id="PTHR43065:SF42">
    <property type="entry name" value="TWO-COMPONENT SENSOR PPRA"/>
    <property type="match status" value="1"/>
</dbReference>
<dbReference type="Gene3D" id="1.10.287.130">
    <property type="match status" value="1"/>
</dbReference>
<feature type="modified residue" description="4-aspartylphosphate" evidence="9">
    <location>
        <position position="939"/>
    </location>
</feature>
<reference evidence="15 16" key="1">
    <citation type="submission" date="2017-07" db="EMBL/GenBank/DDBJ databases">
        <title>Draft Genome Sequences of Select Purple Nonsulfur Bacteria.</title>
        <authorList>
            <person name="Lasarre B."/>
            <person name="Mckinlay J.B."/>
        </authorList>
    </citation>
    <scope>NUCLEOTIDE SEQUENCE [LARGE SCALE GENOMIC DNA]</scope>
    <source>
        <strain evidence="15 16">DSM 11907</strain>
    </source>
</reference>
<dbReference type="InterPro" id="IPR004358">
    <property type="entry name" value="Sig_transdc_His_kin-like_C"/>
</dbReference>
<dbReference type="InterPro" id="IPR035965">
    <property type="entry name" value="PAS-like_dom_sf"/>
</dbReference>
<dbReference type="InterPro" id="IPR000014">
    <property type="entry name" value="PAS"/>
</dbReference>
<keyword evidence="5" id="KW-0547">Nucleotide-binding</keyword>
<dbReference type="Pfam" id="PF02518">
    <property type="entry name" value="HATPase_c"/>
    <property type="match status" value="1"/>
</dbReference>
<name>A0A327KFE1_9BRAD</name>
<keyword evidence="8" id="KW-0902">Two-component regulatory system</keyword>
<dbReference type="Pfam" id="PF00072">
    <property type="entry name" value="Response_reg"/>
    <property type="match status" value="1"/>
</dbReference>
<keyword evidence="4" id="KW-0808">Transferase</keyword>
<dbReference type="GO" id="GO:0004673">
    <property type="term" value="F:protein histidine kinase activity"/>
    <property type="evidence" value="ECO:0007669"/>
    <property type="project" value="UniProtKB-EC"/>
</dbReference>
<dbReference type="Gene3D" id="3.30.450.20">
    <property type="entry name" value="PAS domain"/>
    <property type="match status" value="3"/>
</dbReference>
<dbReference type="Gene3D" id="3.30.565.10">
    <property type="entry name" value="Histidine kinase-like ATPase, C-terminal domain"/>
    <property type="match status" value="1"/>
</dbReference>
<evidence type="ECO:0000256" key="4">
    <source>
        <dbReference type="ARBA" id="ARBA00022679"/>
    </source>
</evidence>
<comment type="caution">
    <text evidence="15">The sequence shown here is derived from an EMBL/GenBank/DDBJ whole genome shotgun (WGS) entry which is preliminary data.</text>
</comment>
<dbReference type="EMBL" id="NPEU01000180">
    <property type="protein sequence ID" value="RAI37510.1"/>
    <property type="molecule type" value="Genomic_DNA"/>
</dbReference>
<dbReference type="Pfam" id="PF00989">
    <property type="entry name" value="PAS"/>
    <property type="match status" value="1"/>
</dbReference>
<keyword evidence="10" id="KW-0812">Transmembrane</keyword>
<feature type="domain" description="Histidine kinase" evidence="11">
    <location>
        <begin position="644"/>
        <end position="869"/>
    </location>
</feature>
<protein>
    <recommendedName>
        <fullName evidence="2">histidine kinase</fullName>
        <ecNumber evidence="2">2.7.13.3</ecNumber>
    </recommendedName>
</protein>
<dbReference type="SUPFAM" id="SSF55874">
    <property type="entry name" value="ATPase domain of HSP90 chaperone/DNA topoisomerase II/histidine kinase"/>
    <property type="match status" value="1"/>
</dbReference>
<dbReference type="SMART" id="SM00448">
    <property type="entry name" value="REC"/>
    <property type="match status" value="1"/>
</dbReference>
<gene>
    <name evidence="15" type="ORF">CH338_15900</name>
</gene>
<keyword evidence="10" id="KW-1133">Transmembrane helix</keyword>
<dbReference type="GO" id="GO:0005524">
    <property type="term" value="F:ATP binding"/>
    <property type="evidence" value="ECO:0007669"/>
    <property type="project" value="UniProtKB-KW"/>
</dbReference>
<dbReference type="SMART" id="SM00387">
    <property type="entry name" value="HATPase_c"/>
    <property type="match status" value="1"/>
</dbReference>
<evidence type="ECO:0000259" key="14">
    <source>
        <dbReference type="PROSITE" id="PS50113"/>
    </source>
</evidence>
<comment type="catalytic activity">
    <reaction evidence="1">
        <text>ATP + protein L-histidine = ADP + protein N-phospho-L-histidine.</text>
        <dbReference type="EC" id="2.7.13.3"/>
    </reaction>
</comment>
<feature type="domain" description="PAS" evidence="13">
    <location>
        <begin position="382"/>
        <end position="453"/>
    </location>
</feature>
<sequence>MPRRATTGSRPSGIGEGLAVTDVRAADKSRSLAWHLTVLGLGLIVPAFLFTGVLFVQYSFSESERLKERTRTVARTLAVAVDREVANITTTLEALALSPSLQRGDLDEFHRHAQEVQRRQRFHVTLRDPEGVGIVSTRLPMGERLTGNPPELKAADAYVVATGRPYSSDLLTGVITGQPALHLIVPARVSGATGWVVSASFPPDFLQSTLERMALPTGWSAGIIDRRGLQIIRIPARDDLVGRPTRQTYGTGAGSFTSTNRDGVSAFFAYDTSQSGWRVVVAIPTASLEAPMTRSVGTLLGLGAALGVLTLILTRITGRRILAAMSVVNAAARRIGHGEIVSVAATPVTEINTIGAALREASHDLARRAEERDRVLAALRESELRYRTLHESMRDPFVQTDMAGRIVAHNDLYAEMLGYSADELRHLTYRDLTPEAWHEAEETIVQEQILRRGYSDVYEKEYRRKDGTVIPVELRTVLGRDANGVPNAMWAIVREVGARKRAERELRLANERFRLALAAAPITVFAQDQALRYTWVNSAVYGCAADAVIGKRDAEILERAEDAAVLDALKTRVITTAIGERHEVEVTRQGVSWCYDLLVEPLRDPGGTIGGVICAAIEITERKRAERELSQSQRFETFSRIAGGIAHDFNNLLSVVAGNLELVETREAPDDVRRAIATSLSAIRDGATLSRRMQQILSAGRRRTPVRERLVVSEQVKTAARLLEHTVGPSVALKTEIAPDLWPVEVDPGEIDSVLFNLALNAREAMPAGGTLTIAVANVVVAPDSPELRDGAAPGDHVRLSVTDSGVGMPPEILRRIGEPFFSTKRLGQGTGLGLASVFGFVRDAGGFVSVTSAPGAGTCVSLYLPRAVATAAVETGPSEPAPTGDGELVLVVEDDERVRQVSLRRLEMLGYAVLEARDAAEALAQIRAGEPVDLVFSDISMPGASGYDLAATLRAEHPALPVLLTTGFEPGDPRRDDSRAPAGVAILEKPYSMARLARAVAAALHPELDTARAQPVVTSPVNT</sequence>
<evidence type="ECO:0000256" key="8">
    <source>
        <dbReference type="ARBA" id="ARBA00023012"/>
    </source>
</evidence>
<evidence type="ECO:0000256" key="1">
    <source>
        <dbReference type="ARBA" id="ARBA00000085"/>
    </source>
</evidence>
<dbReference type="InterPro" id="IPR003594">
    <property type="entry name" value="HATPase_dom"/>
</dbReference>
<dbReference type="EC" id="2.7.13.3" evidence="2"/>
<evidence type="ECO:0000313" key="15">
    <source>
        <dbReference type="EMBL" id="RAI37510.1"/>
    </source>
</evidence>
<evidence type="ECO:0000256" key="10">
    <source>
        <dbReference type="SAM" id="Phobius"/>
    </source>
</evidence>
<dbReference type="PANTHER" id="PTHR43065">
    <property type="entry name" value="SENSOR HISTIDINE KINASE"/>
    <property type="match status" value="1"/>
</dbReference>
<feature type="domain" description="Response regulatory" evidence="12">
    <location>
        <begin position="889"/>
        <end position="1005"/>
    </location>
</feature>
<feature type="domain" description="PAC" evidence="14">
    <location>
        <begin position="456"/>
        <end position="508"/>
    </location>
</feature>
<dbReference type="SUPFAM" id="SSF52172">
    <property type="entry name" value="CheY-like"/>
    <property type="match status" value="1"/>
</dbReference>
<dbReference type="GO" id="GO:0006355">
    <property type="term" value="P:regulation of DNA-templated transcription"/>
    <property type="evidence" value="ECO:0007669"/>
    <property type="project" value="InterPro"/>
</dbReference>
<dbReference type="InterPro" id="IPR036890">
    <property type="entry name" value="HATPase_C_sf"/>
</dbReference>
<dbReference type="OrthoDB" id="9796100at2"/>
<feature type="domain" description="PAC" evidence="14">
    <location>
        <begin position="580"/>
        <end position="631"/>
    </location>
</feature>
<dbReference type="Gene3D" id="3.40.50.2300">
    <property type="match status" value="1"/>
</dbReference>
<dbReference type="InterPro" id="IPR000700">
    <property type="entry name" value="PAS-assoc_C"/>
</dbReference>
<dbReference type="PRINTS" id="PR00344">
    <property type="entry name" value="BCTRLSENSOR"/>
</dbReference>
<organism evidence="15 16">
    <name type="scientific">Rhodoplanes elegans</name>
    <dbReference type="NCBI Taxonomy" id="29408"/>
    <lineage>
        <taxon>Bacteria</taxon>
        <taxon>Pseudomonadati</taxon>
        <taxon>Pseudomonadota</taxon>
        <taxon>Alphaproteobacteria</taxon>
        <taxon>Hyphomicrobiales</taxon>
        <taxon>Nitrobacteraceae</taxon>
        <taxon>Rhodoplanes</taxon>
    </lineage>
</organism>
<dbReference type="NCBIfam" id="TIGR00229">
    <property type="entry name" value="sensory_box"/>
    <property type="match status" value="2"/>
</dbReference>
<proteinExistence type="predicted"/>
<dbReference type="PROSITE" id="PS50112">
    <property type="entry name" value="PAS"/>
    <property type="match status" value="1"/>
</dbReference>
<evidence type="ECO:0000259" key="11">
    <source>
        <dbReference type="PROSITE" id="PS50109"/>
    </source>
</evidence>
<keyword evidence="16" id="KW-1185">Reference proteome</keyword>